<dbReference type="InterPro" id="IPR030182">
    <property type="entry name" value="PUP_plant"/>
</dbReference>
<evidence type="ECO:0000256" key="5">
    <source>
        <dbReference type="ARBA" id="ARBA00022989"/>
    </source>
</evidence>
<keyword evidence="3" id="KW-0813">Transport</keyword>
<evidence type="ECO:0000256" key="2">
    <source>
        <dbReference type="ARBA" id="ARBA00006213"/>
    </source>
</evidence>
<organism evidence="8 9">
    <name type="scientific">Dillenia turbinata</name>
    <dbReference type="NCBI Taxonomy" id="194707"/>
    <lineage>
        <taxon>Eukaryota</taxon>
        <taxon>Viridiplantae</taxon>
        <taxon>Streptophyta</taxon>
        <taxon>Embryophyta</taxon>
        <taxon>Tracheophyta</taxon>
        <taxon>Spermatophyta</taxon>
        <taxon>Magnoliopsida</taxon>
        <taxon>eudicotyledons</taxon>
        <taxon>Gunneridae</taxon>
        <taxon>Pentapetalae</taxon>
        <taxon>Dilleniales</taxon>
        <taxon>Dilleniaceae</taxon>
        <taxon>Dillenia</taxon>
    </lineage>
</organism>
<dbReference type="PANTHER" id="PTHR31376">
    <property type="entry name" value="OS09G0467300 PROTEIN-RELATED"/>
    <property type="match status" value="1"/>
</dbReference>
<keyword evidence="5 7" id="KW-1133">Transmembrane helix</keyword>
<gene>
    <name evidence="8" type="ORF">RJ641_016437</name>
</gene>
<comment type="similarity">
    <text evidence="2">Belongs to the purine permeases (TC 2.A.7.14) family.</text>
</comment>
<sequence>MQIYTSVVTSCVSTIGLFASGKWKTLKGEMDGFGKGSASYVMILVGIALAWQVFAVGVVSLIFVETSLFYNVTSTVALALCPLAAVVVFHDKMDGVNIIAMLLALWGFTSYLYQNYLDDCRATKAQRDANNLNWSYLLVIVVILLSPANARKQQCKAVLSGGHSAVNWSGLLGEVDFVIFKTRHECSDTQHAE</sequence>
<accession>A0AAN8YZK9</accession>
<comment type="caution">
    <text evidence="8">The sequence shown here is derived from an EMBL/GenBank/DDBJ whole genome shotgun (WGS) entry which is preliminary data.</text>
</comment>
<evidence type="ECO:0000313" key="9">
    <source>
        <dbReference type="Proteomes" id="UP001370490"/>
    </source>
</evidence>
<feature type="transmembrane region" description="Helical" evidence="7">
    <location>
        <begin position="40"/>
        <end position="63"/>
    </location>
</feature>
<evidence type="ECO:0000256" key="1">
    <source>
        <dbReference type="ARBA" id="ARBA00004370"/>
    </source>
</evidence>
<dbReference type="GO" id="GO:0005345">
    <property type="term" value="F:purine nucleobase transmembrane transporter activity"/>
    <property type="evidence" value="ECO:0007669"/>
    <property type="project" value="UniProtKB-ARBA"/>
</dbReference>
<feature type="transmembrane region" description="Helical" evidence="7">
    <location>
        <begin position="96"/>
        <end position="113"/>
    </location>
</feature>
<dbReference type="Pfam" id="PF16913">
    <property type="entry name" value="PUNUT"/>
    <property type="match status" value="1"/>
</dbReference>
<dbReference type="GO" id="GO:0016020">
    <property type="term" value="C:membrane"/>
    <property type="evidence" value="ECO:0007669"/>
    <property type="project" value="UniProtKB-SubCell"/>
</dbReference>
<proteinExistence type="inferred from homology"/>
<evidence type="ECO:0008006" key="10">
    <source>
        <dbReference type="Google" id="ProtNLM"/>
    </source>
</evidence>
<dbReference type="Proteomes" id="UP001370490">
    <property type="component" value="Unassembled WGS sequence"/>
</dbReference>
<evidence type="ECO:0000313" key="8">
    <source>
        <dbReference type="EMBL" id="KAK6918015.1"/>
    </source>
</evidence>
<dbReference type="GO" id="GO:0015211">
    <property type="term" value="F:purine nucleoside transmembrane transporter activity"/>
    <property type="evidence" value="ECO:0007669"/>
    <property type="project" value="InterPro"/>
</dbReference>
<keyword evidence="9" id="KW-1185">Reference proteome</keyword>
<evidence type="ECO:0000256" key="3">
    <source>
        <dbReference type="ARBA" id="ARBA00022448"/>
    </source>
</evidence>
<reference evidence="8 9" key="1">
    <citation type="submission" date="2023-12" db="EMBL/GenBank/DDBJ databases">
        <title>A high-quality genome assembly for Dillenia turbinata (Dilleniales).</title>
        <authorList>
            <person name="Chanderbali A."/>
        </authorList>
    </citation>
    <scope>NUCLEOTIDE SEQUENCE [LARGE SCALE GENOMIC DNA]</scope>
    <source>
        <strain evidence="8">LSX21</strain>
        <tissue evidence="8">Leaf</tissue>
    </source>
</reference>
<keyword evidence="6 7" id="KW-0472">Membrane</keyword>
<dbReference type="AlphaFoldDB" id="A0AAN8YZK9"/>
<dbReference type="EMBL" id="JBAMMX010000022">
    <property type="protein sequence ID" value="KAK6918015.1"/>
    <property type="molecule type" value="Genomic_DNA"/>
</dbReference>
<evidence type="ECO:0000256" key="7">
    <source>
        <dbReference type="SAM" id="Phobius"/>
    </source>
</evidence>
<evidence type="ECO:0000256" key="4">
    <source>
        <dbReference type="ARBA" id="ARBA00022692"/>
    </source>
</evidence>
<name>A0AAN8YZK9_9MAGN</name>
<keyword evidence="4 7" id="KW-0812">Transmembrane</keyword>
<dbReference type="PANTHER" id="PTHR31376:SF2">
    <property type="entry name" value="PURINE PERMEASE 11-RELATED"/>
    <property type="match status" value="1"/>
</dbReference>
<evidence type="ECO:0000256" key="6">
    <source>
        <dbReference type="ARBA" id="ARBA00023136"/>
    </source>
</evidence>
<comment type="subcellular location">
    <subcellularLocation>
        <location evidence="1">Membrane</location>
    </subcellularLocation>
</comment>
<feature type="transmembrane region" description="Helical" evidence="7">
    <location>
        <begin position="69"/>
        <end position="89"/>
    </location>
</feature>
<protein>
    <recommendedName>
        <fullName evidence="10">Purine permease 11</fullName>
    </recommendedName>
</protein>